<dbReference type="RefSeq" id="WP_380663964.1">
    <property type="nucleotide sequence ID" value="NZ_JBHTCJ010000001.1"/>
</dbReference>
<dbReference type="EMBL" id="JBHTCJ010000001">
    <property type="protein sequence ID" value="MFC7340296.1"/>
    <property type="molecule type" value="Genomic_DNA"/>
</dbReference>
<dbReference type="InterPro" id="IPR001714">
    <property type="entry name" value="Pept_M24_MAP"/>
</dbReference>
<keyword evidence="9" id="KW-1185">Reference proteome</keyword>
<dbReference type="Proteomes" id="UP001596504">
    <property type="component" value="Unassembled WGS sequence"/>
</dbReference>
<evidence type="ECO:0000256" key="4">
    <source>
        <dbReference type="ARBA" id="ARBA00022723"/>
    </source>
</evidence>
<dbReference type="InterPro" id="IPR036005">
    <property type="entry name" value="Creatinase/aminopeptidase-like"/>
</dbReference>
<dbReference type="Gene3D" id="3.90.230.10">
    <property type="entry name" value="Creatinase/methionine aminopeptidase superfamily"/>
    <property type="match status" value="1"/>
</dbReference>
<protein>
    <recommendedName>
        <fullName evidence="6">Methionine aminopeptidase</fullName>
        <ecNumber evidence="6">3.4.11.18</ecNumber>
    </recommendedName>
</protein>
<evidence type="ECO:0000256" key="2">
    <source>
        <dbReference type="ARBA" id="ARBA00022438"/>
    </source>
</evidence>
<gene>
    <name evidence="8" type="primary">map</name>
    <name evidence="8" type="ORF">ACFQRI_02645</name>
</gene>
<keyword evidence="3 6" id="KW-0645">Protease</keyword>
<evidence type="ECO:0000313" key="8">
    <source>
        <dbReference type="EMBL" id="MFC7340296.1"/>
    </source>
</evidence>
<dbReference type="InterPro" id="IPR002467">
    <property type="entry name" value="Pept_M24A_MAP1"/>
</dbReference>
<evidence type="ECO:0000256" key="6">
    <source>
        <dbReference type="RuleBase" id="RU003653"/>
    </source>
</evidence>
<evidence type="ECO:0000256" key="5">
    <source>
        <dbReference type="ARBA" id="ARBA00022801"/>
    </source>
</evidence>
<reference evidence="9" key="1">
    <citation type="journal article" date="2019" name="Int. J. Syst. Evol. Microbiol.">
        <title>The Global Catalogue of Microorganisms (GCM) 10K type strain sequencing project: providing services to taxonomists for standard genome sequencing and annotation.</title>
        <authorList>
            <consortium name="The Broad Institute Genomics Platform"/>
            <consortium name="The Broad Institute Genome Sequencing Center for Infectious Disease"/>
            <person name="Wu L."/>
            <person name="Ma J."/>
        </authorList>
    </citation>
    <scope>NUCLEOTIDE SEQUENCE [LARGE SCALE GENOMIC DNA]</scope>
    <source>
        <strain evidence="9">WLHS5</strain>
    </source>
</reference>
<evidence type="ECO:0000256" key="3">
    <source>
        <dbReference type="ARBA" id="ARBA00022670"/>
    </source>
</evidence>
<keyword evidence="4 6" id="KW-0479">Metal-binding</keyword>
<keyword evidence="2 6" id="KW-0031">Aminopeptidase</keyword>
<dbReference type="PRINTS" id="PR00599">
    <property type="entry name" value="MAPEPTIDASE"/>
</dbReference>
<evidence type="ECO:0000256" key="1">
    <source>
        <dbReference type="ARBA" id="ARBA00002521"/>
    </source>
</evidence>
<comment type="catalytic activity">
    <reaction evidence="6">
        <text>Release of N-terminal amino acids, preferentially methionine, from peptides and arylamides.</text>
        <dbReference type="EC" id="3.4.11.18"/>
    </reaction>
</comment>
<dbReference type="PANTHER" id="PTHR43330:SF27">
    <property type="entry name" value="METHIONINE AMINOPEPTIDASE"/>
    <property type="match status" value="1"/>
</dbReference>
<evidence type="ECO:0000259" key="7">
    <source>
        <dbReference type="Pfam" id="PF00557"/>
    </source>
</evidence>
<dbReference type="PANTHER" id="PTHR43330">
    <property type="entry name" value="METHIONINE AMINOPEPTIDASE"/>
    <property type="match status" value="1"/>
</dbReference>
<dbReference type="EC" id="3.4.11.18" evidence="6"/>
<proteinExistence type="inferred from homology"/>
<organism evidence="8 9">
    <name type="scientific">Saccharopolyspora griseoalba</name>
    <dbReference type="NCBI Taxonomy" id="1431848"/>
    <lineage>
        <taxon>Bacteria</taxon>
        <taxon>Bacillati</taxon>
        <taxon>Actinomycetota</taxon>
        <taxon>Actinomycetes</taxon>
        <taxon>Pseudonocardiales</taxon>
        <taxon>Pseudonocardiaceae</taxon>
        <taxon>Saccharopolyspora</taxon>
    </lineage>
</organism>
<accession>A0ABW2LHK4</accession>
<dbReference type="GO" id="GO:0004239">
    <property type="term" value="F:initiator methionyl aminopeptidase activity"/>
    <property type="evidence" value="ECO:0007669"/>
    <property type="project" value="UniProtKB-EC"/>
</dbReference>
<comment type="caution">
    <text evidence="8">The sequence shown here is derived from an EMBL/GenBank/DDBJ whole genome shotgun (WGS) entry which is preliminary data.</text>
</comment>
<dbReference type="NCBIfam" id="TIGR00500">
    <property type="entry name" value="met_pdase_I"/>
    <property type="match status" value="1"/>
</dbReference>
<keyword evidence="5 8" id="KW-0378">Hydrolase</keyword>
<dbReference type="InterPro" id="IPR000994">
    <property type="entry name" value="Pept_M24"/>
</dbReference>
<comment type="cofactor">
    <cofactor evidence="6">
        <name>Co(2+)</name>
        <dbReference type="ChEBI" id="CHEBI:48828"/>
    </cofactor>
    <cofactor evidence="6">
        <name>Zn(2+)</name>
        <dbReference type="ChEBI" id="CHEBI:29105"/>
    </cofactor>
    <cofactor evidence="6">
        <name>Mn(2+)</name>
        <dbReference type="ChEBI" id="CHEBI:29035"/>
    </cofactor>
    <cofactor evidence="6">
        <name>Fe(2+)</name>
        <dbReference type="ChEBI" id="CHEBI:29033"/>
    </cofactor>
    <text evidence="6">Binds 2 divalent metal cations per subunit. Has a high-affinity and a low affinity metal-binding site. The true nature of the physiological cofactor is under debate. The enzyme is active with cobalt, zinc, manganese or divalent iron ions.</text>
</comment>
<evidence type="ECO:0000313" key="9">
    <source>
        <dbReference type="Proteomes" id="UP001596504"/>
    </source>
</evidence>
<feature type="domain" description="Peptidase M24" evidence="7">
    <location>
        <begin position="12"/>
        <end position="243"/>
    </location>
</feature>
<comment type="function">
    <text evidence="1">Removes the N-terminal methionine from nascent proteins. The N-terminal methionine is often cleaved when the second residue in the primary sequence is small and uncharged (Met-Ala-, Cys, Gly, Pro, Ser, Thr, or Val). Requires deformylation of the N(alpha)-formylated initiator methionine before it can be hydrolyzed.</text>
</comment>
<dbReference type="SUPFAM" id="SSF55920">
    <property type="entry name" value="Creatinase/aminopeptidase"/>
    <property type="match status" value="1"/>
</dbReference>
<name>A0ABW2LHK4_9PSEU</name>
<sequence length="252" mass="25878">MSELKTRDEIDAMRRAGQVVAEVLALLGERVTAGTALAELDEIARGLLARAGARPVLEGHRRCPVAAPFAGVVRTSLNDEITHGAPDGRVLSAGDVLSLDLAAAVDGWIGHAAITRVAGKGSAQDLRLVRTAEQALADGIAAARPGARVGDVSRAVGVVGRSAGFGIPPLGGHGIGRCLREEPRVANDGHPHRGTPLRPGLVISIEPMFTAGGADHLDRGGPAITTTDESRAAHFGHTVAITDYGPLVLTAP</sequence>
<comment type="similarity">
    <text evidence="6">Belongs to the peptidase M24A family.</text>
</comment>
<dbReference type="Pfam" id="PF00557">
    <property type="entry name" value="Peptidase_M24"/>
    <property type="match status" value="1"/>
</dbReference>